<feature type="transmembrane region" description="Helical" evidence="15">
    <location>
        <begin position="574"/>
        <end position="594"/>
    </location>
</feature>
<feature type="transmembrane region" description="Helical" evidence="15">
    <location>
        <begin position="544"/>
        <end position="562"/>
    </location>
</feature>
<keyword evidence="11" id="KW-0862">Zinc</keyword>
<keyword evidence="8" id="KW-0732">Signal</keyword>
<sequence length="744" mass="82589">MQAPSDIHQEASASTSAIPPILAIPTTASSFPATTEVVSPTTSATPIADATRRGRTLLYIAVGIGIWYLFGFATNSTNQLLEASQPIEMMERESASLQSMSYELNATRYSHVLDSLINTLVNVGPSPVFYSNISGQFKGVWEQLVLPQNVSDMMDPSSITPTPIRSSSSPLSVASTSASDVLATDPRGSMNLISGGSLELSIIETTTSTDSIAYINGRMRITDGQHSFDSIVHGLHFIQNGTAVLESATAEGDLFLHHIPRMMPNRKLFEEALLVVKNINNKNLEDLKRQLSDGKAIENEQSPPPPPKVLCRFSIFIQLQPLPVSKIDIINLEKELDLNEGVTVISPPEMTAKMLLWSPNCEASLQVPQLHGTKRNIIMNLTHNAGVFVIVLTLIELFLTTRQMQQWPTLSAQSKISPVTMSMMIILDAYMCIALLSAGLVLSNLFIPLATGAFVKFCMFSVFEMRYLFIVIQARRRDGSNFLERSFLFRVYFYASIGGFFLYQLTSRVSAVATLALFLMYSFWIPQIFSNINRNSRHAFNRSYVVGTSLTRLLLPVYAWYYQGDIIALHEPPTTGQLVAFVIFISIQISILIVQDIFGPRIFVPQRLIPQSYNYHPVSPSLSDDGFISLQLGSATDAASHTTRAVDPSSASSTSISSPVLRRSHSTSFTTPSLVSEALPGRNQCAICFTDIRILARHHPLFHAERFNHMVTPCQHFFHTECLERWMDVKLECPVCRFQLPPIY</sequence>
<evidence type="ECO:0000256" key="2">
    <source>
        <dbReference type="ARBA" id="ARBA00004127"/>
    </source>
</evidence>
<dbReference type="InterPro" id="IPR013083">
    <property type="entry name" value="Znf_RING/FYVE/PHD"/>
</dbReference>
<evidence type="ECO:0000256" key="14">
    <source>
        <dbReference type="PROSITE-ProRule" id="PRU00175"/>
    </source>
</evidence>
<dbReference type="InterPro" id="IPR021319">
    <property type="entry name" value="DUF2921"/>
</dbReference>
<evidence type="ECO:0000313" key="18">
    <source>
        <dbReference type="Proteomes" id="UP001648503"/>
    </source>
</evidence>
<evidence type="ECO:0000256" key="13">
    <source>
        <dbReference type="ARBA" id="ARBA00023136"/>
    </source>
</evidence>
<reference evidence="17 18" key="1">
    <citation type="submission" date="2021-02" db="EMBL/GenBank/DDBJ databases">
        <title>Variation within the Batrachochytrium salamandrivorans European outbreak.</title>
        <authorList>
            <person name="Kelly M."/>
            <person name="Pasmans F."/>
            <person name="Shea T.P."/>
            <person name="Munoz J.F."/>
            <person name="Carranza S."/>
            <person name="Cuomo C.A."/>
            <person name="Martel A."/>
        </authorList>
    </citation>
    <scope>NUCLEOTIDE SEQUENCE [LARGE SCALE GENOMIC DNA]</scope>
    <source>
        <strain evidence="17 18">AMFP18/2</strain>
    </source>
</reference>
<feature type="transmembrane region" description="Helical" evidence="15">
    <location>
        <begin position="453"/>
        <end position="475"/>
    </location>
</feature>
<comment type="pathway">
    <text evidence="3">Protein modification; protein ubiquitination.</text>
</comment>
<feature type="transmembrane region" description="Helical" evidence="15">
    <location>
        <begin position="377"/>
        <end position="399"/>
    </location>
</feature>
<evidence type="ECO:0000259" key="16">
    <source>
        <dbReference type="PROSITE" id="PS50089"/>
    </source>
</evidence>
<dbReference type="PROSITE" id="PS50089">
    <property type="entry name" value="ZF_RING_2"/>
    <property type="match status" value="1"/>
</dbReference>
<gene>
    <name evidence="17" type="ORF">BASA50_002966</name>
</gene>
<keyword evidence="5" id="KW-0808">Transferase</keyword>
<dbReference type="InterPro" id="IPR001841">
    <property type="entry name" value="Znf_RING"/>
</dbReference>
<keyword evidence="13 15" id="KW-0472">Membrane</keyword>
<dbReference type="SUPFAM" id="SSF57850">
    <property type="entry name" value="RING/U-box"/>
    <property type="match status" value="1"/>
</dbReference>
<keyword evidence="9 14" id="KW-0863">Zinc-finger</keyword>
<evidence type="ECO:0000256" key="9">
    <source>
        <dbReference type="ARBA" id="ARBA00022771"/>
    </source>
</evidence>
<name>A0ABQ8FMZ0_9FUNG</name>
<dbReference type="EMBL" id="JAFCIX010000063">
    <property type="protein sequence ID" value="KAH6599624.1"/>
    <property type="molecule type" value="Genomic_DNA"/>
</dbReference>
<evidence type="ECO:0000256" key="7">
    <source>
        <dbReference type="ARBA" id="ARBA00022723"/>
    </source>
</evidence>
<evidence type="ECO:0000256" key="5">
    <source>
        <dbReference type="ARBA" id="ARBA00022679"/>
    </source>
</evidence>
<keyword evidence="12 15" id="KW-1133">Transmembrane helix</keyword>
<evidence type="ECO:0000256" key="1">
    <source>
        <dbReference type="ARBA" id="ARBA00000900"/>
    </source>
</evidence>
<protein>
    <recommendedName>
        <fullName evidence="4">RING-type E3 ubiquitin transferase</fullName>
        <ecNumber evidence="4">2.3.2.27</ecNumber>
    </recommendedName>
</protein>
<feature type="transmembrane region" description="Helical" evidence="15">
    <location>
        <begin position="420"/>
        <end position="447"/>
    </location>
</feature>
<dbReference type="EC" id="2.3.2.27" evidence="4"/>
<accession>A0ABQ8FMZ0</accession>
<dbReference type="SMART" id="SM00184">
    <property type="entry name" value="RING"/>
    <property type="match status" value="1"/>
</dbReference>
<dbReference type="Pfam" id="PF13639">
    <property type="entry name" value="zf-RING_2"/>
    <property type="match status" value="1"/>
</dbReference>
<dbReference type="InterPro" id="IPR050731">
    <property type="entry name" value="HRD1_E3_ubiq-ligases"/>
</dbReference>
<keyword evidence="7" id="KW-0479">Metal-binding</keyword>
<evidence type="ECO:0000256" key="12">
    <source>
        <dbReference type="ARBA" id="ARBA00022989"/>
    </source>
</evidence>
<dbReference type="Gene3D" id="3.30.40.10">
    <property type="entry name" value="Zinc/RING finger domain, C3HC4 (zinc finger)"/>
    <property type="match status" value="1"/>
</dbReference>
<evidence type="ECO:0000256" key="6">
    <source>
        <dbReference type="ARBA" id="ARBA00022692"/>
    </source>
</evidence>
<evidence type="ECO:0000256" key="4">
    <source>
        <dbReference type="ARBA" id="ARBA00012483"/>
    </source>
</evidence>
<dbReference type="InterPro" id="IPR011016">
    <property type="entry name" value="Znf_RING-CH"/>
</dbReference>
<feature type="domain" description="RING-type" evidence="16">
    <location>
        <begin position="685"/>
        <end position="737"/>
    </location>
</feature>
<organism evidence="17 18">
    <name type="scientific">Batrachochytrium salamandrivorans</name>
    <dbReference type="NCBI Taxonomy" id="1357716"/>
    <lineage>
        <taxon>Eukaryota</taxon>
        <taxon>Fungi</taxon>
        <taxon>Fungi incertae sedis</taxon>
        <taxon>Chytridiomycota</taxon>
        <taxon>Chytridiomycota incertae sedis</taxon>
        <taxon>Chytridiomycetes</taxon>
        <taxon>Rhizophydiales</taxon>
        <taxon>Rhizophydiales incertae sedis</taxon>
        <taxon>Batrachochytrium</taxon>
    </lineage>
</organism>
<keyword evidence="10" id="KW-0833">Ubl conjugation pathway</keyword>
<comment type="subcellular location">
    <subcellularLocation>
        <location evidence="2">Endomembrane system</location>
        <topology evidence="2">Multi-pass membrane protein</topology>
    </subcellularLocation>
</comment>
<proteinExistence type="predicted"/>
<feature type="transmembrane region" description="Helical" evidence="15">
    <location>
        <begin position="56"/>
        <end position="74"/>
    </location>
</feature>
<keyword evidence="6 15" id="KW-0812">Transmembrane</keyword>
<keyword evidence="18" id="KW-1185">Reference proteome</keyword>
<dbReference type="PANTHER" id="PTHR22763:SF162">
    <property type="entry name" value="TRANSMEMBRANE E3 UBIQUITIN-PROTEIN LIGASE 1"/>
    <property type="match status" value="1"/>
</dbReference>
<evidence type="ECO:0000256" key="10">
    <source>
        <dbReference type="ARBA" id="ARBA00022786"/>
    </source>
</evidence>
<evidence type="ECO:0000256" key="11">
    <source>
        <dbReference type="ARBA" id="ARBA00022833"/>
    </source>
</evidence>
<comment type="catalytic activity">
    <reaction evidence="1">
        <text>S-ubiquitinyl-[E2 ubiquitin-conjugating enzyme]-L-cysteine + [acceptor protein]-L-lysine = [E2 ubiquitin-conjugating enzyme]-L-cysteine + N(6)-ubiquitinyl-[acceptor protein]-L-lysine.</text>
        <dbReference type="EC" id="2.3.2.27"/>
    </reaction>
</comment>
<dbReference type="SMART" id="SM00744">
    <property type="entry name" value="RINGv"/>
    <property type="match status" value="1"/>
</dbReference>
<feature type="transmembrane region" description="Helical" evidence="15">
    <location>
        <begin position="487"/>
        <end position="505"/>
    </location>
</feature>
<dbReference type="Pfam" id="PF11145">
    <property type="entry name" value="DUF2921"/>
    <property type="match status" value="1"/>
</dbReference>
<evidence type="ECO:0000256" key="3">
    <source>
        <dbReference type="ARBA" id="ARBA00004906"/>
    </source>
</evidence>
<comment type="caution">
    <text evidence="17">The sequence shown here is derived from an EMBL/GenBank/DDBJ whole genome shotgun (WGS) entry which is preliminary data.</text>
</comment>
<evidence type="ECO:0000313" key="17">
    <source>
        <dbReference type="EMBL" id="KAH6599624.1"/>
    </source>
</evidence>
<dbReference type="PANTHER" id="PTHR22763">
    <property type="entry name" value="RING ZINC FINGER PROTEIN"/>
    <property type="match status" value="1"/>
</dbReference>
<evidence type="ECO:0000256" key="15">
    <source>
        <dbReference type="SAM" id="Phobius"/>
    </source>
</evidence>
<evidence type="ECO:0000256" key="8">
    <source>
        <dbReference type="ARBA" id="ARBA00022729"/>
    </source>
</evidence>
<feature type="transmembrane region" description="Helical" evidence="15">
    <location>
        <begin position="511"/>
        <end position="532"/>
    </location>
</feature>
<dbReference type="Proteomes" id="UP001648503">
    <property type="component" value="Unassembled WGS sequence"/>
</dbReference>